<protein>
    <submittedName>
        <fullName evidence="2">Uncharacterized protein</fullName>
    </submittedName>
</protein>
<evidence type="ECO:0000256" key="1">
    <source>
        <dbReference type="SAM" id="MobiDB-lite"/>
    </source>
</evidence>
<name>A0A8H4E9T4_9EURO</name>
<keyword evidence="3" id="KW-1185">Reference proteome</keyword>
<reference evidence="2" key="1">
    <citation type="journal article" date="2020" name="bioRxiv">
        <title>Genomic and phenotypic heterogeneity of clinical isolates of the human pathogens Aspergillus fumigatus, Aspergillus lentulus and Aspergillus fumigatiaffinis.</title>
        <authorList>
            <person name="dos Santos R.A.C."/>
            <person name="Steenwyk J.L."/>
            <person name="Rivero-Menendez O."/>
            <person name="Mead M.E."/>
            <person name="Silva L.P."/>
            <person name="Bastos R.W."/>
            <person name="Alastruey-Izquierdo A."/>
            <person name="Goldman G.H."/>
            <person name="Rokas A."/>
        </authorList>
    </citation>
    <scope>NUCLEOTIDE SEQUENCE</scope>
    <source>
        <strain evidence="2">CNM-CM6805</strain>
    </source>
</reference>
<reference evidence="2" key="2">
    <citation type="submission" date="2020-04" db="EMBL/GenBank/DDBJ databases">
        <authorList>
            <person name="Santos R.A.C."/>
            <person name="Steenwyk J.L."/>
            <person name="Rivero-Menendez O."/>
            <person name="Mead M.E."/>
            <person name="Silva L.P."/>
            <person name="Bastos R.W."/>
            <person name="Alastruey-Izquierdo A."/>
            <person name="Goldman G.H."/>
            <person name="Rokas A."/>
        </authorList>
    </citation>
    <scope>NUCLEOTIDE SEQUENCE</scope>
    <source>
        <strain evidence="2">CNM-CM6805</strain>
    </source>
</reference>
<comment type="caution">
    <text evidence="2">The sequence shown here is derived from an EMBL/GenBank/DDBJ whole genome shotgun (WGS) entry which is preliminary data.</text>
</comment>
<gene>
    <name evidence="2" type="ORF">CNMCM6805_005595</name>
</gene>
<feature type="compositionally biased region" description="Basic and acidic residues" evidence="1">
    <location>
        <begin position="1"/>
        <end position="15"/>
    </location>
</feature>
<dbReference type="AlphaFoldDB" id="A0A8H4E9T4"/>
<evidence type="ECO:0000313" key="2">
    <source>
        <dbReference type="EMBL" id="KAF4225947.1"/>
    </source>
</evidence>
<feature type="region of interest" description="Disordered" evidence="1">
    <location>
        <begin position="1"/>
        <end position="22"/>
    </location>
</feature>
<dbReference type="OrthoDB" id="3350591at2759"/>
<sequence>MRDDYTEWERFSHPDPDEEDPPTLDEIQTLREFAESFGTANAIPAKDAARQLMSLVDEGRVVEERQNNVVDKGERVSWLLWDAAIDMPRYQPAIHKLIEAIRAVPQLERTDEQIRTGCFEDRLETWRSLEAFDYIWSETYSPDLMSRSVGPILILFIQGCWEMRYGPYPYYGWTDFHSANAFYAHFLTAYPPESPDLRELTVALRLIVFALEQDPWTHAQQPPPQWQGDRYRDTGRETDYMQMLNVSENEKAMMAFVMIDLRILG</sequence>
<dbReference type="EMBL" id="JAAAPX010000304">
    <property type="protein sequence ID" value="KAF4225947.1"/>
    <property type="molecule type" value="Genomic_DNA"/>
</dbReference>
<accession>A0A8H4E9T4</accession>
<evidence type="ECO:0000313" key="3">
    <source>
        <dbReference type="Proteomes" id="UP000653565"/>
    </source>
</evidence>
<dbReference type="Proteomes" id="UP000653565">
    <property type="component" value="Unassembled WGS sequence"/>
</dbReference>
<proteinExistence type="predicted"/>
<organism evidence="2 3">
    <name type="scientific">Aspergillus fumigatiaffinis</name>
    <dbReference type="NCBI Taxonomy" id="340414"/>
    <lineage>
        <taxon>Eukaryota</taxon>
        <taxon>Fungi</taxon>
        <taxon>Dikarya</taxon>
        <taxon>Ascomycota</taxon>
        <taxon>Pezizomycotina</taxon>
        <taxon>Eurotiomycetes</taxon>
        <taxon>Eurotiomycetidae</taxon>
        <taxon>Eurotiales</taxon>
        <taxon>Aspergillaceae</taxon>
        <taxon>Aspergillus</taxon>
        <taxon>Aspergillus subgen. Fumigati</taxon>
    </lineage>
</organism>